<organism evidence="9 10">
    <name type="scientific">Reyranella soli</name>
    <dbReference type="NCBI Taxonomy" id="1230389"/>
    <lineage>
        <taxon>Bacteria</taxon>
        <taxon>Pseudomonadati</taxon>
        <taxon>Pseudomonadota</taxon>
        <taxon>Alphaproteobacteria</taxon>
        <taxon>Hyphomicrobiales</taxon>
        <taxon>Reyranellaceae</taxon>
        <taxon>Reyranella</taxon>
    </lineage>
</organism>
<feature type="transmembrane region" description="Helical" evidence="7">
    <location>
        <begin position="113"/>
        <end position="133"/>
    </location>
</feature>
<dbReference type="InterPro" id="IPR035906">
    <property type="entry name" value="MetI-like_sf"/>
</dbReference>
<dbReference type="Pfam" id="PF00528">
    <property type="entry name" value="BPD_transp_1"/>
    <property type="match status" value="1"/>
</dbReference>
<dbReference type="CDD" id="cd06261">
    <property type="entry name" value="TM_PBP2"/>
    <property type="match status" value="1"/>
</dbReference>
<sequence length="303" mass="33764">MVVTTSIESPAAATNTTRLARRRRGTFAADKLWALAFVTPYVAVFVAFVIYPIGYGLWLGSDPASYRSLFSDPVYPRTVVNTLLYLLFGVNLKLLLALLLSGFFMRKGWWTKILLLIFMLPWAVPALPSYLSINWMLNGQWGLINNIIWHVAQVDGPPWLDSHYFALGSVIYGHIWKWLPFWTLIFLAGRMAISLELYEAADVDGASLVQKFTHVTLPLMAGMYLVCTMLSTIWALGDFNAVRFISGGGPALSTHVLATLGIRNAFELGDPQLGMATVLTALPLLIPLVILLMRQLRRSEVTI</sequence>
<feature type="transmembrane region" description="Helical" evidence="7">
    <location>
        <begin position="164"/>
        <end position="188"/>
    </location>
</feature>
<evidence type="ECO:0000259" key="8">
    <source>
        <dbReference type="PROSITE" id="PS50928"/>
    </source>
</evidence>
<accession>A0A512NA90</accession>
<evidence type="ECO:0000313" key="10">
    <source>
        <dbReference type="Proteomes" id="UP000321058"/>
    </source>
</evidence>
<comment type="caution">
    <text evidence="9">The sequence shown here is derived from an EMBL/GenBank/DDBJ whole genome shotgun (WGS) entry which is preliminary data.</text>
</comment>
<dbReference type="Proteomes" id="UP000321058">
    <property type="component" value="Unassembled WGS sequence"/>
</dbReference>
<feature type="transmembrane region" description="Helical" evidence="7">
    <location>
        <begin position="78"/>
        <end position="101"/>
    </location>
</feature>
<keyword evidence="10" id="KW-1185">Reference proteome</keyword>
<reference evidence="9 10" key="1">
    <citation type="submission" date="2019-07" db="EMBL/GenBank/DDBJ databases">
        <title>Whole genome shotgun sequence of Reyranella soli NBRC 108950.</title>
        <authorList>
            <person name="Hosoyama A."/>
            <person name="Uohara A."/>
            <person name="Ohji S."/>
            <person name="Ichikawa N."/>
        </authorList>
    </citation>
    <scope>NUCLEOTIDE SEQUENCE [LARGE SCALE GENOMIC DNA]</scope>
    <source>
        <strain evidence="9 10">NBRC 108950</strain>
    </source>
</reference>
<evidence type="ECO:0000256" key="6">
    <source>
        <dbReference type="ARBA" id="ARBA00023136"/>
    </source>
</evidence>
<evidence type="ECO:0000256" key="2">
    <source>
        <dbReference type="ARBA" id="ARBA00022448"/>
    </source>
</evidence>
<comment type="subcellular location">
    <subcellularLocation>
        <location evidence="1 7">Cell membrane</location>
        <topology evidence="1 7">Multi-pass membrane protein</topology>
    </subcellularLocation>
</comment>
<dbReference type="EMBL" id="BKAJ01000048">
    <property type="protein sequence ID" value="GEP55894.1"/>
    <property type="molecule type" value="Genomic_DNA"/>
</dbReference>
<protein>
    <submittedName>
        <fullName evidence="9">ABC transporter permease</fullName>
    </submittedName>
</protein>
<dbReference type="OrthoDB" id="9805778at2"/>
<dbReference type="InterPro" id="IPR051393">
    <property type="entry name" value="ABC_transporter_permease"/>
</dbReference>
<comment type="similarity">
    <text evidence="7">Belongs to the binding-protein-dependent transport system permease family.</text>
</comment>
<keyword evidence="6 7" id="KW-0472">Membrane</keyword>
<gene>
    <name evidence="9" type="ORF">RSO01_30600</name>
</gene>
<keyword evidence="4 7" id="KW-0812">Transmembrane</keyword>
<evidence type="ECO:0000256" key="4">
    <source>
        <dbReference type="ARBA" id="ARBA00022692"/>
    </source>
</evidence>
<feature type="transmembrane region" description="Helical" evidence="7">
    <location>
        <begin position="217"/>
        <end position="237"/>
    </location>
</feature>
<dbReference type="Gene3D" id="1.10.3720.10">
    <property type="entry name" value="MetI-like"/>
    <property type="match status" value="1"/>
</dbReference>
<dbReference type="PANTHER" id="PTHR30193:SF37">
    <property type="entry name" value="INNER MEMBRANE ABC TRANSPORTER PERMEASE PROTEIN YCJO"/>
    <property type="match status" value="1"/>
</dbReference>
<dbReference type="InterPro" id="IPR000515">
    <property type="entry name" value="MetI-like"/>
</dbReference>
<dbReference type="GO" id="GO:0055085">
    <property type="term" value="P:transmembrane transport"/>
    <property type="evidence" value="ECO:0007669"/>
    <property type="project" value="InterPro"/>
</dbReference>
<dbReference type="SUPFAM" id="SSF161098">
    <property type="entry name" value="MetI-like"/>
    <property type="match status" value="1"/>
</dbReference>
<feature type="transmembrane region" description="Helical" evidence="7">
    <location>
        <begin position="273"/>
        <end position="293"/>
    </location>
</feature>
<evidence type="ECO:0000256" key="7">
    <source>
        <dbReference type="RuleBase" id="RU363032"/>
    </source>
</evidence>
<keyword evidence="2 7" id="KW-0813">Transport</keyword>
<dbReference type="RefSeq" id="WP_147149974.1">
    <property type="nucleotide sequence ID" value="NZ_BKAJ01000048.1"/>
</dbReference>
<feature type="transmembrane region" description="Helical" evidence="7">
    <location>
        <begin position="32"/>
        <end position="58"/>
    </location>
</feature>
<dbReference type="GO" id="GO:0005886">
    <property type="term" value="C:plasma membrane"/>
    <property type="evidence" value="ECO:0007669"/>
    <property type="project" value="UniProtKB-SubCell"/>
</dbReference>
<evidence type="ECO:0000313" key="9">
    <source>
        <dbReference type="EMBL" id="GEP55894.1"/>
    </source>
</evidence>
<name>A0A512NA90_9HYPH</name>
<proteinExistence type="inferred from homology"/>
<feature type="domain" description="ABC transmembrane type-1" evidence="8">
    <location>
        <begin position="79"/>
        <end position="294"/>
    </location>
</feature>
<evidence type="ECO:0000256" key="3">
    <source>
        <dbReference type="ARBA" id="ARBA00022475"/>
    </source>
</evidence>
<keyword evidence="3" id="KW-1003">Cell membrane</keyword>
<dbReference type="AlphaFoldDB" id="A0A512NA90"/>
<evidence type="ECO:0000256" key="5">
    <source>
        <dbReference type="ARBA" id="ARBA00022989"/>
    </source>
</evidence>
<dbReference type="PROSITE" id="PS50928">
    <property type="entry name" value="ABC_TM1"/>
    <property type="match status" value="1"/>
</dbReference>
<dbReference type="PANTHER" id="PTHR30193">
    <property type="entry name" value="ABC TRANSPORTER PERMEASE PROTEIN"/>
    <property type="match status" value="1"/>
</dbReference>
<keyword evidence="5 7" id="KW-1133">Transmembrane helix</keyword>
<evidence type="ECO:0000256" key="1">
    <source>
        <dbReference type="ARBA" id="ARBA00004651"/>
    </source>
</evidence>